<dbReference type="HOGENOM" id="CLU_016895_1_1_1"/>
<dbReference type="RefSeq" id="XP_016247209.1">
    <property type="nucleotide sequence ID" value="XM_016393790.1"/>
</dbReference>
<feature type="region of interest" description="Disordered" evidence="1">
    <location>
        <begin position="26"/>
        <end position="150"/>
    </location>
</feature>
<protein>
    <recommendedName>
        <fullName evidence="4">Transcription factor domain-containing protein</fullName>
    </recommendedName>
</protein>
<dbReference type="PANTHER" id="PTHR37540:SF5">
    <property type="entry name" value="TRANSCRIPTION FACTOR DOMAIN-CONTAINING PROTEIN"/>
    <property type="match status" value="1"/>
</dbReference>
<dbReference type="GeneID" id="27345969"/>
<dbReference type="Proteomes" id="UP000054466">
    <property type="component" value="Unassembled WGS sequence"/>
</dbReference>
<feature type="compositionally biased region" description="Basic residues" evidence="1">
    <location>
        <begin position="113"/>
        <end position="129"/>
    </location>
</feature>
<feature type="compositionally biased region" description="Basic and acidic residues" evidence="1">
    <location>
        <begin position="136"/>
        <end position="146"/>
    </location>
</feature>
<dbReference type="OrthoDB" id="4158087at2759"/>
<evidence type="ECO:0000313" key="3">
    <source>
        <dbReference type="Proteomes" id="UP000054466"/>
    </source>
</evidence>
<organism evidence="2 3">
    <name type="scientific">Cladophialophora immunda</name>
    <dbReference type="NCBI Taxonomy" id="569365"/>
    <lineage>
        <taxon>Eukaryota</taxon>
        <taxon>Fungi</taxon>
        <taxon>Dikarya</taxon>
        <taxon>Ascomycota</taxon>
        <taxon>Pezizomycotina</taxon>
        <taxon>Eurotiomycetes</taxon>
        <taxon>Chaetothyriomycetidae</taxon>
        <taxon>Chaetothyriales</taxon>
        <taxon>Herpotrichiellaceae</taxon>
        <taxon>Cladophialophora</taxon>
    </lineage>
</organism>
<dbReference type="STRING" id="569365.A0A0D2C7B3"/>
<accession>A0A0D2C7B3</accession>
<dbReference type="EMBL" id="KN847043">
    <property type="protein sequence ID" value="KIW26993.1"/>
    <property type="molecule type" value="Genomic_DNA"/>
</dbReference>
<gene>
    <name evidence="2" type="ORF">PV07_06775</name>
</gene>
<evidence type="ECO:0000313" key="2">
    <source>
        <dbReference type="EMBL" id="KIW26993.1"/>
    </source>
</evidence>
<dbReference type="PANTHER" id="PTHR37540">
    <property type="entry name" value="TRANSCRIPTION FACTOR (ACR-2), PUTATIVE-RELATED-RELATED"/>
    <property type="match status" value="1"/>
</dbReference>
<evidence type="ECO:0008006" key="4">
    <source>
        <dbReference type="Google" id="ProtNLM"/>
    </source>
</evidence>
<reference evidence="2 3" key="1">
    <citation type="submission" date="2015-01" db="EMBL/GenBank/DDBJ databases">
        <title>The Genome Sequence of Cladophialophora immunda CBS83496.</title>
        <authorList>
            <consortium name="The Broad Institute Genomics Platform"/>
            <person name="Cuomo C."/>
            <person name="de Hoog S."/>
            <person name="Gorbushina A."/>
            <person name="Stielow B."/>
            <person name="Teixiera M."/>
            <person name="Abouelleil A."/>
            <person name="Chapman S.B."/>
            <person name="Priest M."/>
            <person name="Young S.K."/>
            <person name="Wortman J."/>
            <person name="Nusbaum C."/>
            <person name="Birren B."/>
        </authorList>
    </citation>
    <scope>NUCLEOTIDE SEQUENCE [LARGE SCALE GENOMIC DNA]</scope>
    <source>
        <strain evidence="2 3">CBS 83496</strain>
    </source>
</reference>
<dbReference type="Pfam" id="PF11951">
    <property type="entry name" value="Fungal_trans_2"/>
    <property type="match status" value="1"/>
</dbReference>
<sequence length="570" mass="63958">MTKTAISTMAGNEKSRFLFVVSTPRQLDQGSLKKNQAAARAHAAKVSHPSTRAQSSSKQQQSGHQVFALKSPLEDPSASSDRELDEQYLAASVSTDRPAIPPTSRAQPSFRQSRSRTVRAHPKPRRLRASRQPGGRPRENKPDPRAAKPCPPALSVDPLYWLPYDKDENAYQAVDYFANIAAPALRPVYEIFNITSVYTSLFLECITDSESFYHAGVARLCATADLLRNPRSKPALSVLLHQAKAITHLRHEIERATQPTNMMLATILFLIAIDIAIGQGSSADMHRINLARLVKARGGLDALGRDGFEKATFMQFDNMYALERGPSILVSLQRYRPRYPPFPLSPRLIKIISAFPDGFRCLVHHRLLPLDVIELLFRISATVRRCADSNTYVPFNTAENPFHSKRRKYDSFSDACPWLFAPEDKVHPLLKPLTMAMVLWCCNAYSTIRASTVVYAGFLRALTMLLLRSPIMPMPPTGSQTDFVVAADEEDCTIWIWMVALDSWMPDGARNLHPLGKGLFARFKARFPQAAADLDVRDAVLRRFFWTNDLRTRVKTLWNETADSAKSPHS</sequence>
<evidence type="ECO:0000256" key="1">
    <source>
        <dbReference type="SAM" id="MobiDB-lite"/>
    </source>
</evidence>
<dbReference type="VEuPathDB" id="FungiDB:PV07_06775"/>
<keyword evidence="3" id="KW-1185">Reference proteome</keyword>
<dbReference type="InterPro" id="IPR021858">
    <property type="entry name" value="Fun_TF"/>
</dbReference>
<proteinExistence type="predicted"/>
<name>A0A0D2C7B3_9EURO</name>
<dbReference type="AlphaFoldDB" id="A0A0D2C7B3"/>